<proteinExistence type="predicted"/>
<keyword evidence="2" id="KW-1185">Reference proteome</keyword>
<dbReference type="AlphaFoldDB" id="A0AAI8VRF6"/>
<dbReference type="Proteomes" id="UP001295740">
    <property type="component" value="Unassembled WGS sequence"/>
</dbReference>
<protein>
    <submittedName>
        <fullName evidence="1">Uu.00g008350.m01.CDS01</fullName>
    </submittedName>
</protein>
<organism evidence="1 2">
    <name type="scientific">Anthostomella pinea</name>
    <dbReference type="NCBI Taxonomy" id="933095"/>
    <lineage>
        <taxon>Eukaryota</taxon>
        <taxon>Fungi</taxon>
        <taxon>Dikarya</taxon>
        <taxon>Ascomycota</taxon>
        <taxon>Pezizomycotina</taxon>
        <taxon>Sordariomycetes</taxon>
        <taxon>Xylariomycetidae</taxon>
        <taxon>Xylariales</taxon>
        <taxon>Xylariaceae</taxon>
        <taxon>Anthostomella</taxon>
    </lineage>
</organism>
<evidence type="ECO:0000313" key="2">
    <source>
        <dbReference type="Proteomes" id="UP001295740"/>
    </source>
</evidence>
<sequence length="53" mass="6011">MKLSSQPRGYMFETAAEAFVGQRQPMNPSKGKRKQMTKAAYAQRFVEVEESPS</sequence>
<dbReference type="EMBL" id="CAUWAG010000020">
    <property type="protein sequence ID" value="CAJ2512716.1"/>
    <property type="molecule type" value="Genomic_DNA"/>
</dbReference>
<evidence type="ECO:0000313" key="1">
    <source>
        <dbReference type="EMBL" id="CAJ2512716.1"/>
    </source>
</evidence>
<name>A0AAI8VRF6_9PEZI</name>
<reference evidence="1" key="1">
    <citation type="submission" date="2023-10" db="EMBL/GenBank/DDBJ databases">
        <authorList>
            <person name="Hackl T."/>
        </authorList>
    </citation>
    <scope>NUCLEOTIDE SEQUENCE</scope>
</reference>
<accession>A0AAI8VRF6</accession>
<comment type="caution">
    <text evidence="1">The sequence shown here is derived from an EMBL/GenBank/DDBJ whole genome shotgun (WGS) entry which is preliminary data.</text>
</comment>
<gene>
    <name evidence="1" type="ORF">KHLLAP_LOCUS13184</name>
</gene>